<dbReference type="Proteomes" id="UP000799428">
    <property type="component" value="Unassembled WGS sequence"/>
</dbReference>
<keyword evidence="3" id="KW-1185">Reference proteome</keyword>
<protein>
    <submittedName>
        <fullName evidence="2">Uncharacterized protein</fullName>
    </submittedName>
</protein>
<feature type="compositionally biased region" description="Basic and acidic residues" evidence="1">
    <location>
        <begin position="252"/>
        <end position="318"/>
    </location>
</feature>
<evidence type="ECO:0000313" key="3">
    <source>
        <dbReference type="Proteomes" id="UP000799428"/>
    </source>
</evidence>
<dbReference type="AlphaFoldDB" id="A0A6G1K2Z1"/>
<feature type="compositionally biased region" description="Basic and acidic residues" evidence="1">
    <location>
        <begin position="219"/>
        <end position="234"/>
    </location>
</feature>
<sequence>MFLDALQTIATPIISPEDFLPRRASGASAEFAERLIHEITPWQRATPHHVYASSSGTWEISPQPLAKRYQLRGDPVYRHPDHGHSGSRINYFEDDVEVLCYFYLGASTQTNGPTSSALSNVPPPTSIMLWTRFAFGLDNIHPNNFTTLVNFEYIMKLSSTLLFALPTTGIVTQINSHRQQCQNKLLVTIAVEMNVLPVALFREPSPQHHGGRHASSPPRWEHGDRGRRGDEDHAPLVAPARRPECNPCHGEGPGRRHGENRARRHEENQAHRHDGEDRDRYYREQTGRARGVDRDREKPRRRPHDEESRHRPRDEAPGHRHGGGMDELEGLFGGFGLGPMGPPRGFGGGFGRGSMFSPPGFGRMGGFGGRGMGGGGMGDMMRRFFDDSDSDDDSYGDYVGGRRRR</sequence>
<evidence type="ECO:0000256" key="1">
    <source>
        <dbReference type="SAM" id="MobiDB-lite"/>
    </source>
</evidence>
<reference evidence="2" key="1">
    <citation type="journal article" date="2020" name="Stud. Mycol.">
        <title>101 Dothideomycetes genomes: a test case for predicting lifestyles and emergence of pathogens.</title>
        <authorList>
            <person name="Haridas S."/>
            <person name="Albert R."/>
            <person name="Binder M."/>
            <person name="Bloem J."/>
            <person name="Labutti K."/>
            <person name="Salamov A."/>
            <person name="Andreopoulos B."/>
            <person name="Baker S."/>
            <person name="Barry K."/>
            <person name="Bills G."/>
            <person name="Bluhm B."/>
            <person name="Cannon C."/>
            <person name="Castanera R."/>
            <person name="Culley D."/>
            <person name="Daum C."/>
            <person name="Ezra D."/>
            <person name="Gonzalez J."/>
            <person name="Henrissat B."/>
            <person name="Kuo A."/>
            <person name="Liang C."/>
            <person name="Lipzen A."/>
            <person name="Lutzoni F."/>
            <person name="Magnuson J."/>
            <person name="Mondo S."/>
            <person name="Nolan M."/>
            <person name="Ohm R."/>
            <person name="Pangilinan J."/>
            <person name="Park H.-J."/>
            <person name="Ramirez L."/>
            <person name="Alfaro M."/>
            <person name="Sun H."/>
            <person name="Tritt A."/>
            <person name="Yoshinaga Y."/>
            <person name="Zwiers L.-H."/>
            <person name="Turgeon B."/>
            <person name="Goodwin S."/>
            <person name="Spatafora J."/>
            <person name="Crous P."/>
            <person name="Grigoriev I."/>
        </authorList>
    </citation>
    <scope>NUCLEOTIDE SEQUENCE</scope>
    <source>
        <strain evidence="2">CBS 279.74</strain>
    </source>
</reference>
<feature type="region of interest" description="Disordered" evidence="1">
    <location>
        <begin position="203"/>
        <end position="323"/>
    </location>
</feature>
<organism evidence="2 3">
    <name type="scientific">Pleomassaria siparia CBS 279.74</name>
    <dbReference type="NCBI Taxonomy" id="1314801"/>
    <lineage>
        <taxon>Eukaryota</taxon>
        <taxon>Fungi</taxon>
        <taxon>Dikarya</taxon>
        <taxon>Ascomycota</taxon>
        <taxon>Pezizomycotina</taxon>
        <taxon>Dothideomycetes</taxon>
        <taxon>Pleosporomycetidae</taxon>
        <taxon>Pleosporales</taxon>
        <taxon>Pleomassariaceae</taxon>
        <taxon>Pleomassaria</taxon>
    </lineage>
</organism>
<gene>
    <name evidence="2" type="ORF">K504DRAFT_535703</name>
</gene>
<name>A0A6G1K2Z1_9PLEO</name>
<proteinExistence type="predicted"/>
<accession>A0A6G1K2Z1</accession>
<evidence type="ECO:0000313" key="2">
    <source>
        <dbReference type="EMBL" id="KAF2707168.1"/>
    </source>
</evidence>
<feature type="region of interest" description="Disordered" evidence="1">
    <location>
        <begin position="383"/>
        <end position="405"/>
    </location>
</feature>
<dbReference type="EMBL" id="MU005774">
    <property type="protein sequence ID" value="KAF2707168.1"/>
    <property type="molecule type" value="Genomic_DNA"/>
</dbReference>